<comment type="caution">
    <text evidence="2">The sequence shown here is derived from an EMBL/GenBank/DDBJ whole genome shotgun (WGS) entry which is preliminary data.</text>
</comment>
<sequence length="400" mass="44602">MKLIIQPYNDKLGKLLIDDLNSGKYSNFAFSVAYAKISGVDALYDPLSAFRTAGGTVYATIGIDQKNTSFEALRAVLGLTEDLFIFHNRNLSSTFHPKVYVLAGEKHGKVYVGSNNLTGGGLYSNYEIASCEDFDLSIPEQAESFANMVRSLGVFRQEGPCCKKATEELIKQLYDSHLVCTESEIRVTNKKVTSTKTTTGTSEGTSVFGAEPITGRARKHDFSHLAPETEIREEYRNVVLAADNSTTVPPVTVTDSGPAKSFYKHLSKNDVDLKSSPGQIIIPIAYKSFFEPLSEPQRTPKGAMQSERYFSLKYENSGETVENARVVFYVPSPLHPRKNSEVRFALRNREIFGTFEQGDVLIFTQVPQSGHEQYLYTVKRVPRDSAEATSYPERFAWIVE</sequence>
<evidence type="ECO:0000313" key="3">
    <source>
        <dbReference type="Proteomes" id="UP000824118"/>
    </source>
</evidence>
<dbReference type="Gene3D" id="3.30.870.10">
    <property type="entry name" value="Endonuclease Chain A"/>
    <property type="match status" value="1"/>
</dbReference>
<dbReference type="InterPro" id="IPR001736">
    <property type="entry name" value="PLipase_D/transphosphatidylase"/>
</dbReference>
<dbReference type="Proteomes" id="UP000824118">
    <property type="component" value="Unassembled WGS sequence"/>
</dbReference>
<protein>
    <submittedName>
        <fullName evidence="2">Phospholipase D family protein</fullName>
    </submittedName>
</protein>
<evidence type="ECO:0000313" key="2">
    <source>
        <dbReference type="EMBL" id="HIU50944.1"/>
    </source>
</evidence>
<reference evidence="2" key="1">
    <citation type="submission" date="2020-10" db="EMBL/GenBank/DDBJ databases">
        <authorList>
            <person name="Gilroy R."/>
        </authorList>
    </citation>
    <scope>NUCLEOTIDE SEQUENCE</scope>
    <source>
        <strain evidence="2">ChiGjej1B1-1684</strain>
    </source>
</reference>
<feature type="domain" description="PLD phosphodiesterase" evidence="1">
    <location>
        <begin position="91"/>
        <end position="121"/>
    </location>
</feature>
<dbReference type="PROSITE" id="PS50035">
    <property type="entry name" value="PLD"/>
    <property type="match status" value="1"/>
</dbReference>
<dbReference type="GO" id="GO:0003824">
    <property type="term" value="F:catalytic activity"/>
    <property type="evidence" value="ECO:0007669"/>
    <property type="project" value="InterPro"/>
</dbReference>
<dbReference type="CDD" id="cd09117">
    <property type="entry name" value="PLDc_Bfil_DEXD_like"/>
    <property type="match status" value="1"/>
</dbReference>
<organism evidence="2 3">
    <name type="scientific">Candidatus Limousia pullorum</name>
    <dbReference type="NCBI Taxonomy" id="2840860"/>
    <lineage>
        <taxon>Bacteria</taxon>
        <taxon>Bacillati</taxon>
        <taxon>Bacillota</taxon>
        <taxon>Clostridia</taxon>
        <taxon>Eubacteriales</taxon>
        <taxon>Oscillospiraceae</taxon>
        <taxon>Oscillospiraceae incertae sedis</taxon>
        <taxon>Candidatus Limousia</taxon>
    </lineage>
</organism>
<dbReference type="AlphaFoldDB" id="A0A9D1S890"/>
<dbReference type="GO" id="GO:0006793">
    <property type="term" value="P:phosphorus metabolic process"/>
    <property type="evidence" value="ECO:0007669"/>
    <property type="project" value="UniProtKB-ARBA"/>
</dbReference>
<accession>A0A9D1S890</accession>
<gene>
    <name evidence="2" type="ORF">IAD22_08035</name>
</gene>
<name>A0A9D1S890_9FIRM</name>
<dbReference type="EMBL" id="DVNG01000120">
    <property type="protein sequence ID" value="HIU50944.1"/>
    <property type="molecule type" value="Genomic_DNA"/>
</dbReference>
<proteinExistence type="predicted"/>
<reference evidence="2" key="2">
    <citation type="journal article" date="2021" name="PeerJ">
        <title>Extensive microbial diversity within the chicken gut microbiome revealed by metagenomics and culture.</title>
        <authorList>
            <person name="Gilroy R."/>
            <person name="Ravi A."/>
            <person name="Getino M."/>
            <person name="Pursley I."/>
            <person name="Horton D.L."/>
            <person name="Alikhan N.F."/>
            <person name="Baker D."/>
            <person name="Gharbi K."/>
            <person name="Hall N."/>
            <person name="Watson M."/>
            <person name="Adriaenssens E.M."/>
            <person name="Foster-Nyarko E."/>
            <person name="Jarju S."/>
            <person name="Secka A."/>
            <person name="Antonio M."/>
            <person name="Oren A."/>
            <person name="Chaudhuri R.R."/>
            <person name="La Ragione R."/>
            <person name="Hildebrand F."/>
            <person name="Pallen M.J."/>
        </authorList>
    </citation>
    <scope>NUCLEOTIDE SEQUENCE</scope>
    <source>
        <strain evidence="2">ChiGjej1B1-1684</strain>
    </source>
</reference>
<evidence type="ECO:0000259" key="1">
    <source>
        <dbReference type="PROSITE" id="PS50035"/>
    </source>
</evidence>